<accession>X0TJC1</accession>
<dbReference type="GO" id="GO:0006281">
    <property type="term" value="P:DNA repair"/>
    <property type="evidence" value="ECO:0007669"/>
    <property type="project" value="InterPro"/>
</dbReference>
<keyword evidence="2" id="KW-0479">Metal-binding</keyword>
<evidence type="ECO:0000256" key="2">
    <source>
        <dbReference type="ARBA" id="ARBA00022723"/>
    </source>
</evidence>
<dbReference type="PANTHER" id="PTHR10359">
    <property type="entry name" value="A/G-SPECIFIC ADENINE GLYCOSYLASE/ENDONUCLEASE III"/>
    <property type="match status" value="1"/>
</dbReference>
<dbReference type="EMBL" id="BARS01018338">
    <property type="protein sequence ID" value="GAF93339.1"/>
    <property type="molecule type" value="Genomic_DNA"/>
</dbReference>
<dbReference type="SUPFAM" id="SSF48150">
    <property type="entry name" value="DNA-glycosylase"/>
    <property type="match status" value="1"/>
</dbReference>
<dbReference type="GO" id="GO:0051539">
    <property type="term" value="F:4 iron, 4 sulfur cluster binding"/>
    <property type="evidence" value="ECO:0007669"/>
    <property type="project" value="UniProtKB-KW"/>
</dbReference>
<organism evidence="5">
    <name type="scientific">marine sediment metagenome</name>
    <dbReference type="NCBI Taxonomy" id="412755"/>
    <lineage>
        <taxon>unclassified sequences</taxon>
        <taxon>metagenomes</taxon>
        <taxon>ecological metagenomes</taxon>
    </lineage>
</organism>
<sequence>MEKAIDEKLLEIYRRLYAAYGPQHWWPAGSPFEVVVGAILTQSAAWVNVEKAIENL</sequence>
<name>X0TJC1_9ZZZZ</name>
<evidence type="ECO:0000256" key="4">
    <source>
        <dbReference type="ARBA" id="ARBA00023014"/>
    </source>
</evidence>
<evidence type="ECO:0000313" key="5">
    <source>
        <dbReference type="EMBL" id="GAF93339.1"/>
    </source>
</evidence>
<proteinExistence type="predicted"/>
<dbReference type="InterPro" id="IPR011257">
    <property type="entry name" value="DNA_glycosylase"/>
</dbReference>
<evidence type="ECO:0000256" key="1">
    <source>
        <dbReference type="ARBA" id="ARBA00022485"/>
    </source>
</evidence>
<dbReference type="Gene3D" id="1.10.340.30">
    <property type="entry name" value="Hypothetical protein, domain 2"/>
    <property type="match status" value="1"/>
</dbReference>
<reference evidence="5" key="1">
    <citation type="journal article" date="2014" name="Front. Microbiol.">
        <title>High frequency of phylogenetically diverse reductive dehalogenase-homologous genes in deep subseafloor sedimentary metagenomes.</title>
        <authorList>
            <person name="Kawai M."/>
            <person name="Futagami T."/>
            <person name="Toyoda A."/>
            <person name="Takaki Y."/>
            <person name="Nishi S."/>
            <person name="Hori S."/>
            <person name="Arai W."/>
            <person name="Tsubouchi T."/>
            <person name="Morono Y."/>
            <person name="Uchiyama I."/>
            <person name="Ito T."/>
            <person name="Fujiyama A."/>
            <person name="Inagaki F."/>
            <person name="Takami H."/>
        </authorList>
    </citation>
    <scope>NUCLEOTIDE SEQUENCE</scope>
    <source>
        <strain evidence="5">Expedition CK06-06</strain>
    </source>
</reference>
<keyword evidence="1" id="KW-0004">4Fe-4S</keyword>
<evidence type="ECO:0000256" key="3">
    <source>
        <dbReference type="ARBA" id="ARBA00023004"/>
    </source>
</evidence>
<evidence type="ECO:0008006" key="6">
    <source>
        <dbReference type="Google" id="ProtNLM"/>
    </source>
</evidence>
<keyword evidence="3" id="KW-0408">Iron</keyword>
<dbReference type="GO" id="GO:0003824">
    <property type="term" value="F:catalytic activity"/>
    <property type="evidence" value="ECO:0007669"/>
    <property type="project" value="InterPro"/>
</dbReference>
<protein>
    <recommendedName>
        <fullName evidence="6">HhH-GPD domain-containing protein</fullName>
    </recommendedName>
</protein>
<keyword evidence="4" id="KW-0411">Iron-sulfur</keyword>
<comment type="caution">
    <text evidence="5">The sequence shown here is derived from an EMBL/GenBank/DDBJ whole genome shotgun (WGS) entry which is preliminary data.</text>
</comment>
<dbReference type="PANTHER" id="PTHR10359:SF19">
    <property type="entry name" value="DNA REPAIR GLYCOSYLASE MJ1434-RELATED"/>
    <property type="match status" value="1"/>
</dbReference>
<dbReference type="GO" id="GO:0046872">
    <property type="term" value="F:metal ion binding"/>
    <property type="evidence" value="ECO:0007669"/>
    <property type="project" value="UniProtKB-KW"/>
</dbReference>
<gene>
    <name evidence="5" type="ORF">S01H1_29845</name>
</gene>
<dbReference type="AlphaFoldDB" id="X0TJC1"/>
<feature type="non-terminal residue" evidence="5">
    <location>
        <position position="56"/>
    </location>
</feature>